<reference evidence="3 4" key="1">
    <citation type="submission" date="2019-02" db="EMBL/GenBank/DDBJ databases">
        <title>Genome sequencing of the rare red list fungi Dentipellis fragilis.</title>
        <authorList>
            <person name="Buettner E."/>
            <person name="Kellner H."/>
        </authorList>
    </citation>
    <scope>NUCLEOTIDE SEQUENCE [LARGE SCALE GENOMIC DNA]</scope>
    <source>
        <strain evidence="3 4">DSM 105465</strain>
    </source>
</reference>
<dbReference type="Pfam" id="PF01636">
    <property type="entry name" value="APH"/>
    <property type="match status" value="1"/>
</dbReference>
<sequence length="313" mass="35773">MEHKYTGPFIRAPPRPRRPGYSPSPEPTEAELRAWQARLSIGNPPPTSGIQQWIYQGKYLVQLHLVTPLCSLRDRLWRMSLGRYVWIKRFHAKSLRDAETAALQLVAGNTTVPVPRVWLSLSWSGKHYIFMSRISGATLENVWKDYSPETRNRIVAQLRGYVAQIRTLQTPYGPRICSTVGGPCGDARLLSGSKGPFEDEDAMNTSLRCGLPFHEETSAAVRAAHSMHHPIVFTHGDIAKRNIIVEKETGRILALIDWEHAGWFPAHWEYCKAHFAELDESWVAYIDQFLEPYEAEWVADKELCIFWHPNSMP</sequence>
<dbReference type="OrthoDB" id="8300194at2759"/>
<dbReference type="InterPro" id="IPR051678">
    <property type="entry name" value="AGP_Transferase"/>
</dbReference>
<protein>
    <recommendedName>
        <fullName evidence="2">Aminoglycoside phosphotransferase domain-containing protein</fullName>
    </recommendedName>
</protein>
<dbReference type="EMBL" id="SEOQ01000454">
    <property type="protein sequence ID" value="TFY62614.1"/>
    <property type="molecule type" value="Genomic_DNA"/>
</dbReference>
<dbReference type="Gene3D" id="3.90.1200.10">
    <property type="match status" value="1"/>
</dbReference>
<proteinExistence type="predicted"/>
<keyword evidence="4" id="KW-1185">Reference proteome</keyword>
<name>A0A4Y9YJB1_9AGAM</name>
<dbReference type="PANTHER" id="PTHR21310:SF58">
    <property type="entry name" value="AMINOGLYCOSIDE PHOSPHOTRANSFERASE DOMAIN-CONTAINING PROTEIN"/>
    <property type="match status" value="1"/>
</dbReference>
<comment type="caution">
    <text evidence="3">The sequence shown here is derived from an EMBL/GenBank/DDBJ whole genome shotgun (WGS) entry which is preliminary data.</text>
</comment>
<evidence type="ECO:0000313" key="4">
    <source>
        <dbReference type="Proteomes" id="UP000298327"/>
    </source>
</evidence>
<evidence type="ECO:0000259" key="2">
    <source>
        <dbReference type="Pfam" id="PF01636"/>
    </source>
</evidence>
<dbReference type="Proteomes" id="UP000298327">
    <property type="component" value="Unassembled WGS sequence"/>
</dbReference>
<accession>A0A4Y9YJB1</accession>
<evidence type="ECO:0000256" key="1">
    <source>
        <dbReference type="SAM" id="MobiDB-lite"/>
    </source>
</evidence>
<gene>
    <name evidence="3" type="ORF">EVG20_g6636</name>
</gene>
<feature type="domain" description="Aminoglycoside phosphotransferase" evidence="2">
    <location>
        <begin position="93"/>
        <end position="297"/>
    </location>
</feature>
<dbReference type="PANTHER" id="PTHR21310">
    <property type="entry name" value="AMINOGLYCOSIDE PHOSPHOTRANSFERASE-RELATED-RELATED"/>
    <property type="match status" value="1"/>
</dbReference>
<dbReference type="AlphaFoldDB" id="A0A4Y9YJB1"/>
<dbReference type="STRING" id="205917.A0A4Y9YJB1"/>
<dbReference type="SUPFAM" id="SSF56112">
    <property type="entry name" value="Protein kinase-like (PK-like)"/>
    <property type="match status" value="1"/>
</dbReference>
<organism evidence="3 4">
    <name type="scientific">Dentipellis fragilis</name>
    <dbReference type="NCBI Taxonomy" id="205917"/>
    <lineage>
        <taxon>Eukaryota</taxon>
        <taxon>Fungi</taxon>
        <taxon>Dikarya</taxon>
        <taxon>Basidiomycota</taxon>
        <taxon>Agaricomycotina</taxon>
        <taxon>Agaricomycetes</taxon>
        <taxon>Russulales</taxon>
        <taxon>Hericiaceae</taxon>
        <taxon>Dentipellis</taxon>
    </lineage>
</organism>
<dbReference type="CDD" id="cd05120">
    <property type="entry name" value="APH_ChoK_like"/>
    <property type="match status" value="1"/>
</dbReference>
<feature type="region of interest" description="Disordered" evidence="1">
    <location>
        <begin position="1"/>
        <end position="27"/>
    </location>
</feature>
<dbReference type="InterPro" id="IPR011009">
    <property type="entry name" value="Kinase-like_dom_sf"/>
</dbReference>
<dbReference type="InterPro" id="IPR002575">
    <property type="entry name" value="Aminoglycoside_PTrfase"/>
</dbReference>
<evidence type="ECO:0000313" key="3">
    <source>
        <dbReference type="EMBL" id="TFY62614.1"/>
    </source>
</evidence>